<keyword evidence="3" id="KW-1185">Reference proteome</keyword>
<feature type="region of interest" description="Disordered" evidence="1">
    <location>
        <begin position="70"/>
        <end position="107"/>
    </location>
</feature>
<sequence length="133" mass="14491">MVHSMTPLEHRYVARSLRLSKWGHTGPSCWSPTLKPTSSQGAGGHGETMDQQDIGGVAWRWRYQDTHDVQGHKHDITLIPGTTSPARMSASQSSNGPQDPKTKTVSPAYLATPTASPTLAQDCPACYNTCLRF</sequence>
<feature type="region of interest" description="Disordered" evidence="1">
    <location>
        <begin position="30"/>
        <end position="51"/>
    </location>
</feature>
<feature type="compositionally biased region" description="Polar residues" evidence="1">
    <location>
        <begin position="30"/>
        <end position="40"/>
    </location>
</feature>
<evidence type="ECO:0000313" key="2">
    <source>
        <dbReference type="EMBL" id="KAI4529110.1"/>
    </source>
</evidence>
<reference evidence="2" key="1">
    <citation type="submission" date="2022-03" db="EMBL/GenBank/DDBJ databases">
        <title>Genomic analyses of argali, domestic sheep and their hybrids provide insights into chromosomal evolution, heterosis and genetic basis of agronomic traits.</title>
        <authorList>
            <person name="Li M."/>
        </authorList>
    </citation>
    <scope>NUCLEOTIDE SEQUENCE</scope>
    <source>
        <strain evidence="2">CAU-MHL-2022a</strain>
        <tissue evidence="2">Skin</tissue>
    </source>
</reference>
<feature type="compositionally biased region" description="Polar residues" evidence="1">
    <location>
        <begin position="80"/>
        <end position="97"/>
    </location>
</feature>
<gene>
    <name evidence="2" type="ORF">MG293_020784</name>
</gene>
<dbReference type="AlphaFoldDB" id="A0AAD4TMQ4"/>
<comment type="caution">
    <text evidence="2">The sequence shown here is derived from an EMBL/GenBank/DDBJ whole genome shotgun (WGS) entry which is preliminary data.</text>
</comment>
<evidence type="ECO:0000256" key="1">
    <source>
        <dbReference type="SAM" id="MobiDB-lite"/>
    </source>
</evidence>
<name>A0AAD4TMQ4_OVIAM</name>
<organism evidence="2 3">
    <name type="scientific">Ovis ammon polii</name>
    <dbReference type="NCBI Taxonomy" id="230172"/>
    <lineage>
        <taxon>Eukaryota</taxon>
        <taxon>Metazoa</taxon>
        <taxon>Chordata</taxon>
        <taxon>Craniata</taxon>
        <taxon>Vertebrata</taxon>
        <taxon>Euteleostomi</taxon>
        <taxon>Mammalia</taxon>
        <taxon>Eutheria</taxon>
        <taxon>Laurasiatheria</taxon>
        <taxon>Artiodactyla</taxon>
        <taxon>Ruminantia</taxon>
        <taxon>Pecora</taxon>
        <taxon>Bovidae</taxon>
        <taxon>Caprinae</taxon>
        <taxon>Ovis</taxon>
    </lineage>
</organism>
<protein>
    <submittedName>
        <fullName evidence="2">Uncharacterized protein</fullName>
    </submittedName>
</protein>
<accession>A0AAD4TMQ4</accession>
<proteinExistence type="predicted"/>
<evidence type="ECO:0000313" key="3">
    <source>
        <dbReference type="Proteomes" id="UP001214576"/>
    </source>
</evidence>
<dbReference type="Proteomes" id="UP001214576">
    <property type="component" value="Unassembled WGS sequence"/>
</dbReference>
<dbReference type="EMBL" id="JAKZEL010000029">
    <property type="protein sequence ID" value="KAI4529110.1"/>
    <property type="molecule type" value="Genomic_DNA"/>
</dbReference>